<evidence type="ECO:0000313" key="1">
    <source>
        <dbReference type="EMBL" id="GLS47043.1"/>
    </source>
</evidence>
<evidence type="ECO:0000313" key="3">
    <source>
        <dbReference type="Proteomes" id="UP000517759"/>
    </source>
</evidence>
<reference evidence="1" key="4">
    <citation type="submission" date="2023-01" db="EMBL/GenBank/DDBJ databases">
        <title>Draft genome sequence of Methylobacterium brachythecii strain NBRC 107710.</title>
        <authorList>
            <person name="Sun Q."/>
            <person name="Mori K."/>
        </authorList>
    </citation>
    <scope>NUCLEOTIDE SEQUENCE</scope>
    <source>
        <strain evidence="1">NBRC 107710</strain>
    </source>
</reference>
<reference evidence="4" key="2">
    <citation type="journal article" date="2019" name="Int. J. Syst. Evol. Microbiol.">
        <title>The Global Catalogue of Microorganisms (GCM) 10K type strain sequencing project: providing services to taxonomists for standard genome sequencing and annotation.</title>
        <authorList>
            <consortium name="The Broad Institute Genomics Platform"/>
            <consortium name="The Broad Institute Genome Sequencing Center for Infectious Disease"/>
            <person name="Wu L."/>
            <person name="Ma J."/>
        </authorList>
    </citation>
    <scope>NUCLEOTIDE SEQUENCE [LARGE SCALE GENOMIC DNA]</scope>
    <source>
        <strain evidence="4">NBRC 107710</strain>
    </source>
</reference>
<evidence type="ECO:0000313" key="2">
    <source>
        <dbReference type="EMBL" id="MBB3905693.1"/>
    </source>
</evidence>
<evidence type="ECO:0000313" key="4">
    <source>
        <dbReference type="Proteomes" id="UP001156881"/>
    </source>
</evidence>
<gene>
    <name evidence="1" type="ORF">GCM10007884_50440</name>
    <name evidence="2" type="ORF">GGR33_005235</name>
</gene>
<dbReference type="Proteomes" id="UP001156881">
    <property type="component" value="Unassembled WGS sequence"/>
</dbReference>
<dbReference type="AlphaFoldDB" id="A0A7W6ALK8"/>
<reference evidence="1" key="1">
    <citation type="journal article" date="2014" name="Int. J. Syst. Evol. Microbiol.">
        <title>Complete genome of a new Firmicutes species belonging to the dominant human colonic microbiota ('Ruminococcus bicirculans') reveals two chromosomes and a selective capacity to utilize plant glucans.</title>
        <authorList>
            <consortium name="NISC Comparative Sequencing Program"/>
            <person name="Wegmann U."/>
            <person name="Louis P."/>
            <person name="Goesmann A."/>
            <person name="Henrissat B."/>
            <person name="Duncan S.H."/>
            <person name="Flint H.J."/>
        </authorList>
    </citation>
    <scope>NUCLEOTIDE SEQUENCE</scope>
    <source>
        <strain evidence="1">NBRC 107710</strain>
    </source>
</reference>
<organism evidence="2 3">
    <name type="scientific">Methylobacterium brachythecii</name>
    <dbReference type="NCBI Taxonomy" id="1176177"/>
    <lineage>
        <taxon>Bacteria</taxon>
        <taxon>Pseudomonadati</taxon>
        <taxon>Pseudomonadota</taxon>
        <taxon>Alphaproteobacteria</taxon>
        <taxon>Hyphomicrobiales</taxon>
        <taxon>Methylobacteriaceae</taxon>
        <taxon>Methylobacterium</taxon>
    </lineage>
</organism>
<name>A0A7W6ALK8_9HYPH</name>
<proteinExistence type="predicted"/>
<keyword evidence="4" id="KW-1185">Reference proteome</keyword>
<comment type="caution">
    <text evidence="2">The sequence shown here is derived from an EMBL/GenBank/DDBJ whole genome shotgun (WGS) entry which is preliminary data.</text>
</comment>
<reference evidence="2 3" key="3">
    <citation type="submission" date="2020-08" db="EMBL/GenBank/DDBJ databases">
        <title>Genomic Encyclopedia of Type Strains, Phase IV (KMG-IV): sequencing the most valuable type-strain genomes for metagenomic binning, comparative biology and taxonomic classification.</title>
        <authorList>
            <person name="Goeker M."/>
        </authorList>
    </citation>
    <scope>NUCLEOTIDE SEQUENCE [LARGE SCALE GENOMIC DNA]</scope>
    <source>
        <strain evidence="2 3">DSM 24105</strain>
    </source>
</reference>
<protein>
    <submittedName>
        <fullName evidence="2">Uncharacterized protein</fullName>
    </submittedName>
</protein>
<dbReference type="Proteomes" id="UP000517759">
    <property type="component" value="Unassembled WGS sequence"/>
</dbReference>
<accession>A0A7W6ALK8</accession>
<dbReference type="EMBL" id="JACIDN010000020">
    <property type="protein sequence ID" value="MBB3905693.1"/>
    <property type="molecule type" value="Genomic_DNA"/>
</dbReference>
<dbReference type="EMBL" id="BSPG01000071">
    <property type="protein sequence ID" value="GLS47043.1"/>
    <property type="molecule type" value="Genomic_DNA"/>
</dbReference>
<sequence length="69" mass="7144">MQLKLARGGKSRSVAAISLSNDGAAIGTEWSWTNGAAARPLEPGDPSNCAGMVNNALTEMGRDGWLELA</sequence>